<evidence type="ECO:0000256" key="2">
    <source>
        <dbReference type="SAM" id="SignalP"/>
    </source>
</evidence>
<accession>A0A816KY44</accession>
<evidence type="ECO:0000313" key="4">
    <source>
        <dbReference type="EMBL" id="CAF1928684.1"/>
    </source>
</evidence>
<feature type="region of interest" description="Disordered" evidence="1">
    <location>
        <begin position="125"/>
        <end position="144"/>
    </location>
</feature>
<sequence>MLFKLLVFICMVCQVSTLQCYMGTDSQCFLMDTSYSQNGCGDGIPVKNCVCAKYRVQCTPDDTACTTEEQRLKTVKWAYIMTTDQMCKQMKKMPEMFRQQKCCKKNKCNAPQSKSVKCMNMFPMDSGTGKQKKAPPASRRQNVM</sequence>
<dbReference type="Proteomes" id="UP000663824">
    <property type="component" value="Unassembled WGS sequence"/>
</dbReference>
<dbReference type="EMBL" id="CAJNRE010000557">
    <property type="protein sequence ID" value="CAF1928684.1"/>
    <property type="molecule type" value="Genomic_DNA"/>
</dbReference>
<dbReference type="Proteomes" id="UP000681720">
    <property type="component" value="Unassembled WGS sequence"/>
</dbReference>
<dbReference type="Proteomes" id="UP000676336">
    <property type="component" value="Unassembled WGS sequence"/>
</dbReference>
<keyword evidence="12" id="KW-1185">Reference proteome</keyword>
<evidence type="ECO:0000313" key="6">
    <source>
        <dbReference type="EMBL" id="CAF4126604.1"/>
    </source>
</evidence>
<evidence type="ECO:0000313" key="8">
    <source>
        <dbReference type="EMBL" id="CAF4550563.1"/>
    </source>
</evidence>
<dbReference type="EMBL" id="CAJOBF010004159">
    <property type="protein sequence ID" value="CAF4126604.1"/>
    <property type="molecule type" value="Genomic_DNA"/>
</dbReference>
<gene>
    <name evidence="8" type="ORF">BYL167_LOCUS38089</name>
    <name evidence="3" type="ORF">CJN711_LOCUS36514</name>
    <name evidence="9" type="ORF">GIL414_LOCUS41706</name>
    <name evidence="4" type="ORF">MBJ925_LOCUS3784</name>
    <name evidence="7" type="ORF">OVN521_LOCUS22830</name>
    <name evidence="10" type="ORF">SMN809_LOCUS71735</name>
    <name evidence="6" type="ORF">UXM345_LOCUS23738</name>
    <name evidence="5" type="ORF">WKI299_LOCUS35333</name>
</gene>
<dbReference type="Proteomes" id="UP000663855">
    <property type="component" value="Unassembled WGS sequence"/>
</dbReference>
<dbReference type="AlphaFoldDB" id="A0A816KY44"/>
<dbReference type="Proteomes" id="UP000663842">
    <property type="component" value="Unassembled WGS sequence"/>
</dbReference>
<dbReference type="EMBL" id="CAJNRF010016992">
    <property type="protein sequence ID" value="CAF2217438.1"/>
    <property type="molecule type" value="Genomic_DNA"/>
</dbReference>
<feature type="signal peptide" evidence="2">
    <location>
        <begin position="1"/>
        <end position="17"/>
    </location>
</feature>
<proteinExistence type="predicted"/>
<evidence type="ECO:0000313" key="12">
    <source>
        <dbReference type="Proteomes" id="UP000663866"/>
    </source>
</evidence>
<reference evidence="4" key="1">
    <citation type="submission" date="2021-02" db="EMBL/GenBank/DDBJ databases">
        <authorList>
            <person name="Nowell W R."/>
        </authorList>
    </citation>
    <scope>NUCLEOTIDE SEQUENCE</scope>
</reference>
<dbReference type="Proteomes" id="UP000663856">
    <property type="component" value="Unassembled WGS sequence"/>
</dbReference>
<evidence type="ECO:0000313" key="10">
    <source>
        <dbReference type="EMBL" id="CAF5189477.1"/>
    </source>
</evidence>
<evidence type="ECO:0000256" key="1">
    <source>
        <dbReference type="SAM" id="MobiDB-lite"/>
    </source>
</evidence>
<organism evidence="4 11">
    <name type="scientific">Rotaria magnacalcarata</name>
    <dbReference type="NCBI Taxonomy" id="392030"/>
    <lineage>
        <taxon>Eukaryota</taxon>
        <taxon>Metazoa</taxon>
        <taxon>Spiralia</taxon>
        <taxon>Gnathifera</taxon>
        <taxon>Rotifera</taxon>
        <taxon>Eurotatoria</taxon>
        <taxon>Bdelloidea</taxon>
        <taxon>Philodinida</taxon>
        <taxon>Philodinidae</taxon>
        <taxon>Rotaria</taxon>
    </lineage>
</organism>
<dbReference type="EMBL" id="CAJOBJ010118845">
    <property type="protein sequence ID" value="CAF4666425.1"/>
    <property type="molecule type" value="Genomic_DNA"/>
</dbReference>
<dbReference type="EMBL" id="CAJOBG010005031">
    <property type="protein sequence ID" value="CAF4136653.1"/>
    <property type="molecule type" value="Genomic_DNA"/>
</dbReference>
<evidence type="ECO:0000313" key="9">
    <source>
        <dbReference type="EMBL" id="CAF4666425.1"/>
    </source>
</evidence>
<feature type="chain" id="PRO_5036412951" evidence="2">
    <location>
        <begin position="18"/>
        <end position="144"/>
    </location>
</feature>
<protein>
    <submittedName>
        <fullName evidence="4">Uncharacterized protein</fullName>
    </submittedName>
</protein>
<dbReference type="Proteomes" id="UP000663866">
    <property type="component" value="Unassembled WGS sequence"/>
</dbReference>
<comment type="caution">
    <text evidence="4">The sequence shown here is derived from an EMBL/GenBank/DDBJ whole genome shotgun (WGS) entry which is preliminary data.</text>
</comment>
<keyword evidence="2" id="KW-0732">Signal</keyword>
<evidence type="ECO:0000313" key="3">
    <source>
        <dbReference type="EMBL" id="CAF1611107.1"/>
    </source>
</evidence>
<evidence type="ECO:0000313" key="7">
    <source>
        <dbReference type="EMBL" id="CAF4136653.1"/>
    </source>
</evidence>
<name>A0A816KY44_9BILA</name>
<evidence type="ECO:0000313" key="11">
    <source>
        <dbReference type="Proteomes" id="UP000663824"/>
    </source>
</evidence>
<dbReference type="EMBL" id="CAJOBH010088056">
    <property type="protein sequence ID" value="CAF4550563.1"/>
    <property type="molecule type" value="Genomic_DNA"/>
</dbReference>
<dbReference type="Proteomes" id="UP000681967">
    <property type="component" value="Unassembled WGS sequence"/>
</dbReference>
<dbReference type="EMBL" id="CAJOBI010324220">
    <property type="protein sequence ID" value="CAF5189477.1"/>
    <property type="molecule type" value="Genomic_DNA"/>
</dbReference>
<dbReference type="EMBL" id="CAJNOV010017677">
    <property type="protein sequence ID" value="CAF1611107.1"/>
    <property type="molecule type" value="Genomic_DNA"/>
</dbReference>
<evidence type="ECO:0000313" key="5">
    <source>
        <dbReference type="EMBL" id="CAF2217438.1"/>
    </source>
</evidence>